<evidence type="ECO:0000256" key="8">
    <source>
        <dbReference type="ARBA" id="ARBA00022882"/>
    </source>
</evidence>
<dbReference type="InterPro" id="IPR050599">
    <property type="entry name" value="VDCC_alpha-1_subunit"/>
</dbReference>
<comment type="subcellular location">
    <subcellularLocation>
        <location evidence="1">Membrane</location>
        <topology evidence="1">Multi-pass membrane protein</topology>
    </subcellularLocation>
</comment>
<evidence type="ECO:0000256" key="14">
    <source>
        <dbReference type="SAM" id="Phobius"/>
    </source>
</evidence>
<evidence type="ECO:0000256" key="5">
    <source>
        <dbReference type="ARBA" id="ARBA00022692"/>
    </source>
</evidence>
<evidence type="ECO:0000256" key="4">
    <source>
        <dbReference type="ARBA" id="ARBA00022673"/>
    </source>
</evidence>
<keyword evidence="10" id="KW-0406">Ion transport</keyword>
<dbReference type="EMBL" id="GBRD01017141">
    <property type="protein sequence ID" value="JAG48686.1"/>
    <property type="molecule type" value="Transcribed_RNA"/>
</dbReference>
<evidence type="ECO:0000256" key="13">
    <source>
        <dbReference type="ARBA" id="ARBA00023303"/>
    </source>
</evidence>
<dbReference type="Gene3D" id="1.20.120.350">
    <property type="entry name" value="Voltage-gated potassium channels. Chain C"/>
    <property type="match status" value="1"/>
</dbReference>
<evidence type="ECO:0000256" key="7">
    <source>
        <dbReference type="ARBA" id="ARBA00022837"/>
    </source>
</evidence>
<accession>A0A0K8S5U9</accession>
<evidence type="ECO:0000256" key="12">
    <source>
        <dbReference type="ARBA" id="ARBA00023180"/>
    </source>
</evidence>
<dbReference type="PANTHER" id="PTHR45628:SF7">
    <property type="entry name" value="VOLTAGE-DEPENDENT CALCIUM CHANNEL TYPE A SUBUNIT ALPHA-1"/>
    <property type="match status" value="1"/>
</dbReference>
<evidence type="ECO:0000259" key="15">
    <source>
        <dbReference type="Pfam" id="PF00520"/>
    </source>
</evidence>
<keyword evidence="6" id="KW-0677">Repeat</keyword>
<keyword evidence="8" id="KW-0851">Voltage-gated channel</keyword>
<keyword evidence="7" id="KW-0106">Calcium</keyword>
<keyword evidence="12" id="KW-0325">Glycoprotein</keyword>
<keyword evidence="3" id="KW-0109">Calcium transport</keyword>
<sequence>MPEPVKTEVKIDPEKVVRLVMGDIEDIDEMAESGSPDPSSQYASLFIFKEDNGLRRKCKTIVTWTPFEYAILLIIIINCIILGFGLYLPEENETGQLLEKTEIYFLIVFIVEMVLKVIAYGFALHPGSYLRNPWNLIDFFVIIVGIVSFFPLGIELSVLRMLRIVRLLRLFRLIKLLRRPIIIIQNEPPLTGDQPLDRPSTVIRKN</sequence>
<evidence type="ECO:0000256" key="9">
    <source>
        <dbReference type="ARBA" id="ARBA00022989"/>
    </source>
</evidence>
<evidence type="ECO:0000256" key="2">
    <source>
        <dbReference type="ARBA" id="ARBA00022448"/>
    </source>
</evidence>
<evidence type="ECO:0000256" key="6">
    <source>
        <dbReference type="ARBA" id="ARBA00022737"/>
    </source>
</evidence>
<evidence type="ECO:0000256" key="10">
    <source>
        <dbReference type="ARBA" id="ARBA00023065"/>
    </source>
</evidence>
<reference evidence="16" key="1">
    <citation type="submission" date="2014-09" db="EMBL/GenBank/DDBJ databases">
        <authorList>
            <person name="Magalhaes I.L.F."/>
            <person name="Oliveira U."/>
            <person name="Santos F.R."/>
            <person name="Vidigal T.H.D.A."/>
            <person name="Brescovit A.D."/>
            <person name="Santos A.J."/>
        </authorList>
    </citation>
    <scope>NUCLEOTIDE SEQUENCE</scope>
</reference>
<keyword evidence="5 14" id="KW-0812">Transmembrane</keyword>
<evidence type="ECO:0000313" key="16">
    <source>
        <dbReference type="EMBL" id="JAG48686.1"/>
    </source>
</evidence>
<evidence type="ECO:0000256" key="1">
    <source>
        <dbReference type="ARBA" id="ARBA00004141"/>
    </source>
</evidence>
<name>A0A0K8S5U9_LYGHE</name>
<keyword evidence="11 14" id="KW-0472">Membrane</keyword>
<dbReference type="PANTHER" id="PTHR45628">
    <property type="entry name" value="VOLTAGE-DEPENDENT CALCIUM CHANNEL TYPE A SUBUNIT ALPHA-1"/>
    <property type="match status" value="1"/>
</dbReference>
<dbReference type="SUPFAM" id="SSF81324">
    <property type="entry name" value="Voltage-gated potassium channels"/>
    <property type="match status" value="1"/>
</dbReference>
<keyword evidence="4" id="KW-0107">Calcium channel</keyword>
<dbReference type="InterPro" id="IPR027359">
    <property type="entry name" value="Volt_channel_dom_sf"/>
</dbReference>
<protein>
    <recommendedName>
        <fullName evidence="15">Ion transport domain-containing protein</fullName>
    </recommendedName>
</protein>
<keyword evidence="9 14" id="KW-1133">Transmembrane helix</keyword>
<keyword evidence="2" id="KW-0813">Transport</keyword>
<dbReference type="FunFam" id="1.20.120.350:FF:000009">
    <property type="entry name" value="Voltage-dependent T-type calcium channel subunit alpha"/>
    <property type="match status" value="1"/>
</dbReference>
<dbReference type="InterPro" id="IPR005821">
    <property type="entry name" value="Ion_trans_dom"/>
</dbReference>
<keyword evidence="13" id="KW-0407">Ion channel</keyword>
<dbReference type="Pfam" id="PF00520">
    <property type="entry name" value="Ion_trans"/>
    <property type="match status" value="1"/>
</dbReference>
<feature type="transmembrane region" description="Helical" evidence="14">
    <location>
        <begin position="69"/>
        <end position="89"/>
    </location>
</feature>
<proteinExistence type="predicted"/>
<dbReference type="GO" id="GO:0098703">
    <property type="term" value="P:calcium ion import across plasma membrane"/>
    <property type="evidence" value="ECO:0007669"/>
    <property type="project" value="TreeGrafter"/>
</dbReference>
<evidence type="ECO:0000256" key="3">
    <source>
        <dbReference type="ARBA" id="ARBA00022568"/>
    </source>
</evidence>
<dbReference type="AlphaFoldDB" id="A0A0K8S5U9"/>
<feature type="domain" description="Ion transport" evidence="15">
    <location>
        <begin position="65"/>
        <end position="178"/>
    </location>
</feature>
<feature type="transmembrane region" description="Helical" evidence="14">
    <location>
        <begin position="101"/>
        <end position="124"/>
    </location>
</feature>
<feature type="transmembrane region" description="Helical" evidence="14">
    <location>
        <begin position="136"/>
        <end position="159"/>
    </location>
</feature>
<dbReference type="GO" id="GO:0008331">
    <property type="term" value="F:high voltage-gated calcium channel activity"/>
    <property type="evidence" value="ECO:0007669"/>
    <property type="project" value="TreeGrafter"/>
</dbReference>
<dbReference type="GO" id="GO:0005891">
    <property type="term" value="C:voltage-gated calcium channel complex"/>
    <property type="evidence" value="ECO:0007669"/>
    <property type="project" value="TreeGrafter"/>
</dbReference>
<evidence type="ECO:0000256" key="11">
    <source>
        <dbReference type="ARBA" id="ARBA00023136"/>
    </source>
</evidence>
<organism evidence="16">
    <name type="scientific">Lygus hesperus</name>
    <name type="common">Western plant bug</name>
    <dbReference type="NCBI Taxonomy" id="30085"/>
    <lineage>
        <taxon>Eukaryota</taxon>
        <taxon>Metazoa</taxon>
        <taxon>Ecdysozoa</taxon>
        <taxon>Arthropoda</taxon>
        <taxon>Hexapoda</taxon>
        <taxon>Insecta</taxon>
        <taxon>Pterygota</taxon>
        <taxon>Neoptera</taxon>
        <taxon>Paraneoptera</taxon>
        <taxon>Hemiptera</taxon>
        <taxon>Heteroptera</taxon>
        <taxon>Panheteroptera</taxon>
        <taxon>Cimicomorpha</taxon>
        <taxon>Miridae</taxon>
        <taxon>Mirini</taxon>
        <taxon>Lygus</taxon>
    </lineage>
</organism>